<evidence type="ECO:0000313" key="2">
    <source>
        <dbReference type="Proteomes" id="UP000807115"/>
    </source>
</evidence>
<reference evidence="1" key="1">
    <citation type="journal article" date="2019" name="BMC Genomics">
        <title>A new reference genome for Sorghum bicolor reveals high levels of sequence similarity between sweet and grain genotypes: implications for the genetics of sugar metabolism.</title>
        <authorList>
            <person name="Cooper E.A."/>
            <person name="Brenton Z.W."/>
            <person name="Flinn B.S."/>
            <person name="Jenkins J."/>
            <person name="Shu S."/>
            <person name="Flowers D."/>
            <person name="Luo F."/>
            <person name="Wang Y."/>
            <person name="Xia P."/>
            <person name="Barry K."/>
            <person name="Daum C."/>
            <person name="Lipzen A."/>
            <person name="Yoshinaga Y."/>
            <person name="Schmutz J."/>
            <person name="Saski C."/>
            <person name="Vermerris W."/>
            <person name="Kresovich S."/>
        </authorList>
    </citation>
    <scope>NUCLEOTIDE SEQUENCE</scope>
</reference>
<proteinExistence type="predicted"/>
<accession>A0A921R2G5</accession>
<organism evidence="1 2">
    <name type="scientific">Sorghum bicolor</name>
    <name type="common">Sorghum</name>
    <name type="synonym">Sorghum vulgare</name>
    <dbReference type="NCBI Taxonomy" id="4558"/>
    <lineage>
        <taxon>Eukaryota</taxon>
        <taxon>Viridiplantae</taxon>
        <taxon>Streptophyta</taxon>
        <taxon>Embryophyta</taxon>
        <taxon>Tracheophyta</taxon>
        <taxon>Spermatophyta</taxon>
        <taxon>Magnoliopsida</taxon>
        <taxon>Liliopsida</taxon>
        <taxon>Poales</taxon>
        <taxon>Poaceae</taxon>
        <taxon>PACMAD clade</taxon>
        <taxon>Panicoideae</taxon>
        <taxon>Andropogonodae</taxon>
        <taxon>Andropogoneae</taxon>
        <taxon>Sorghinae</taxon>
        <taxon>Sorghum</taxon>
    </lineage>
</organism>
<dbReference type="Proteomes" id="UP000807115">
    <property type="component" value="Chromosome 4"/>
</dbReference>
<dbReference type="EMBL" id="CM027683">
    <property type="protein sequence ID" value="KAG0532096.1"/>
    <property type="molecule type" value="Genomic_DNA"/>
</dbReference>
<gene>
    <name evidence="1" type="ORF">BDA96_04G078600</name>
</gene>
<sequence>MYSQDKKLPATANKKSVFYILRKYVCFFLPPNIQFAHPLVHLHTDLSNLKSISLCMQFTCQKAVTRKEIKPNFSNLYSFNSAPFLIKSRYCFSTLCQMGKVFCISLDGCKARKVAKASRIC</sequence>
<comment type="caution">
    <text evidence="1">The sequence shown here is derived from an EMBL/GenBank/DDBJ whole genome shotgun (WGS) entry which is preliminary data.</text>
</comment>
<dbReference type="AlphaFoldDB" id="A0A921R2G5"/>
<protein>
    <submittedName>
        <fullName evidence="1">Uncharacterized protein</fullName>
    </submittedName>
</protein>
<name>A0A921R2G5_SORBI</name>
<evidence type="ECO:0000313" key="1">
    <source>
        <dbReference type="EMBL" id="KAG0532096.1"/>
    </source>
</evidence>
<reference evidence="1" key="2">
    <citation type="submission" date="2020-10" db="EMBL/GenBank/DDBJ databases">
        <authorList>
            <person name="Cooper E.A."/>
            <person name="Brenton Z.W."/>
            <person name="Flinn B.S."/>
            <person name="Jenkins J."/>
            <person name="Shu S."/>
            <person name="Flowers D."/>
            <person name="Luo F."/>
            <person name="Wang Y."/>
            <person name="Xia P."/>
            <person name="Barry K."/>
            <person name="Daum C."/>
            <person name="Lipzen A."/>
            <person name="Yoshinaga Y."/>
            <person name="Schmutz J."/>
            <person name="Saski C."/>
            <person name="Vermerris W."/>
            <person name="Kresovich S."/>
        </authorList>
    </citation>
    <scope>NUCLEOTIDE SEQUENCE</scope>
</reference>